<dbReference type="Pfam" id="PF03692">
    <property type="entry name" value="CxxCxxCC"/>
    <property type="match status" value="1"/>
</dbReference>
<dbReference type="Proteomes" id="UP000000784">
    <property type="component" value="Chromosome"/>
</dbReference>
<evidence type="ECO:0008006" key="3">
    <source>
        <dbReference type="Google" id="ProtNLM"/>
    </source>
</evidence>
<reference evidence="1 2" key="1">
    <citation type="journal article" date="2004" name="Appl. Environ. Microbiol.">
        <title>Mineralization of individual congeners of linear alkylbenzenesulfonate by defined pairs of heterotrophic bacteria.</title>
        <authorList>
            <person name="Schleheck D."/>
            <person name="Knepper T.P."/>
            <person name="Fischer K."/>
            <person name="Cook A.M."/>
        </authorList>
    </citation>
    <scope>NUCLEOTIDE SEQUENCE [LARGE SCALE GENOMIC DNA]</scope>
    <source>
        <strain evidence="2">DSM 14801 / SPH-1</strain>
    </source>
</reference>
<name>A9BYR9_DELAS</name>
<sequence length="141" mass="15443">MPKGRHGFWPVPGAPHACARQSRSHDPHLHLLAHAMTHPCLSCGACCASFRVDFSVHESQEHGGRVPAGLIEEVTDHTCRMRGTDWSRPRCAALVGKVGEKAHCGIYEWRPSPCREFAAGSDACNRVRVRHGMQALDSGLL</sequence>
<gene>
    <name evidence="1" type="ordered locus">Daci_2174</name>
</gene>
<dbReference type="HOGENOM" id="CLU_123885_0_0_4"/>
<organism evidence="1 2">
    <name type="scientific">Delftia acidovorans (strain DSM 14801 / SPH-1)</name>
    <dbReference type="NCBI Taxonomy" id="398578"/>
    <lineage>
        <taxon>Bacteria</taxon>
        <taxon>Pseudomonadati</taxon>
        <taxon>Pseudomonadota</taxon>
        <taxon>Betaproteobacteria</taxon>
        <taxon>Burkholderiales</taxon>
        <taxon>Comamonadaceae</taxon>
        <taxon>Delftia</taxon>
    </lineage>
</organism>
<accession>A9BYR9</accession>
<proteinExistence type="predicted"/>
<evidence type="ECO:0000313" key="2">
    <source>
        <dbReference type="Proteomes" id="UP000000784"/>
    </source>
</evidence>
<dbReference type="EMBL" id="CP000884">
    <property type="protein sequence ID" value="ABX34814.1"/>
    <property type="molecule type" value="Genomic_DNA"/>
</dbReference>
<keyword evidence="2" id="KW-1185">Reference proteome</keyword>
<reference evidence="2" key="2">
    <citation type="submission" date="2007-11" db="EMBL/GenBank/DDBJ databases">
        <title>Complete sequence of Delftia acidovorans DSM 14801 / SPH-1.</title>
        <authorList>
            <person name="Copeland A."/>
            <person name="Lucas S."/>
            <person name="Lapidus A."/>
            <person name="Barry K."/>
            <person name="Glavina del Rio T."/>
            <person name="Dalin E."/>
            <person name="Tice H."/>
            <person name="Pitluck S."/>
            <person name="Lowry S."/>
            <person name="Clum A."/>
            <person name="Schmutz J."/>
            <person name="Larimer F."/>
            <person name="Land M."/>
            <person name="Hauser L."/>
            <person name="Kyrpides N."/>
            <person name="Kim E."/>
            <person name="Schleheck D."/>
            <person name="Richardson P."/>
        </authorList>
    </citation>
    <scope>NUCLEOTIDE SEQUENCE [LARGE SCALE GENOMIC DNA]</scope>
    <source>
        <strain evidence="2">DSM 14801 / SPH-1</strain>
    </source>
</reference>
<evidence type="ECO:0000313" key="1">
    <source>
        <dbReference type="EMBL" id="ABX34814.1"/>
    </source>
</evidence>
<dbReference type="InterPro" id="IPR005358">
    <property type="entry name" value="Puta_zinc/iron-chelating_dom"/>
</dbReference>
<dbReference type="STRING" id="398578.Daci_2174"/>
<protein>
    <recommendedName>
        <fullName evidence="3">YkgJ family cysteine cluster protein</fullName>
    </recommendedName>
</protein>
<dbReference type="AlphaFoldDB" id="A9BYR9"/>
<dbReference type="KEGG" id="dac:Daci_2174"/>
<dbReference type="eggNOG" id="COG0727">
    <property type="taxonomic scope" value="Bacteria"/>
</dbReference>